<evidence type="ECO:0000313" key="2">
    <source>
        <dbReference type="EMBL" id="MBI3129169.1"/>
    </source>
</evidence>
<dbReference type="SMART" id="SM00091">
    <property type="entry name" value="PAS"/>
    <property type="match status" value="1"/>
</dbReference>
<reference evidence="2" key="1">
    <citation type="submission" date="2020-07" db="EMBL/GenBank/DDBJ databases">
        <title>Huge and variable diversity of episymbiotic CPR bacteria and DPANN archaea in groundwater ecosystems.</title>
        <authorList>
            <person name="He C.Y."/>
            <person name="Keren R."/>
            <person name="Whittaker M."/>
            <person name="Farag I.F."/>
            <person name="Doudna J."/>
            <person name="Cate J.H.D."/>
            <person name="Banfield J.F."/>
        </authorList>
    </citation>
    <scope>NUCLEOTIDE SEQUENCE</scope>
    <source>
        <strain evidence="2">NC_groundwater_763_Ag_S-0.2um_68_21</strain>
    </source>
</reference>
<dbReference type="SUPFAM" id="SSF55781">
    <property type="entry name" value="GAF domain-like"/>
    <property type="match status" value="1"/>
</dbReference>
<dbReference type="InterPro" id="IPR000014">
    <property type="entry name" value="PAS"/>
</dbReference>
<dbReference type="AlphaFoldDB" id="A0A932I4S7"/>
<dbReference type="Gene3D" id="3.30.450.20">
    <property type="entry name" value="PAS domain"/>
    <property type="match status" value="1"/>
</dbReference>
<dbReference type="SUPFAM" id="SSF55785">
    <property type="entry name" value="PYP-like sensor domain (PAS domain)"/>
    <property type="match status" value="1"/>
</dbReference>
<proteinExistence type="predicted"/>
<dbReference type="InterPro" id="IPR029016">
    <property type="entry name" value="GAF-like_dom_sf"/>
</dbReference>
<evidence type="ECO:0000313" key="3">
    <source>
        <dbReference type="Proteomes" id="UP000782312"/>
    </source>
</evidence>
<dbReference type="Proteomes" id="UP000782312">
    <property type="component" value="Unassembled WGS sequence"/>
</dbReference>
<dbReference type="Pfam" id="PF13426">
    <property type="entry name" value="PAS_9"/>
    <property type="match status" value="1"/>
</dbReference>
<dbReference type="PROSITE" id="PS50112">
    <property type="entry name" value="PAS"/>
    <property type="match status" value="1"/>
</dbReference>
<dbReference type="NCBIfam" id="TIGR00229">
    <property type="entry name" value="sensory_box"/>
    <property type="match status" value="1"/>
</dbReference>
<dbReference type="SMART" id="SM00065">
    <property type="entry name" value="GAF"/>
    <property type="match status" value="1"/>
</dbReference>
<dbReference type="CDD" id="cd00130">
    <property type="entry name" value="PAS"/>
    <property type="match status" value="1"/>
</dbReference>
<dbReference type="InterPro" id="IPR035965">
    <property type="entry name" value="PAS-like_dom_sf"/>
</dbReference>
<protein>
    <submittedName>
        <fullName evidence="2">GAF domain-containing protein</fullName>
    </submittedName>
</protein>
<comment type="caution">
    <text evidence="2">The sequence shown here is derived from an EMBL/GenBank/DDBJ whole genome shotgun (WGS) entry which is preliminary data.</text>
</comment>
<dbReference type="EMBL" id="JACPUR010000038">
    <property type="protein sequence ID" value="MBI3129169.1"/>
    <property type="molecule type" value="Genomic_DNA"/>
</dbReference>
<gene>
    <name evidence="2" type="ORF">HYZ11_16300</name>
</gene>
<dbReference type="Gene3D" id="3.30.450.40">
    <property type="match status" value="1"/>
</dbReference>
<accession>A0A932I4S7</accession>
<dbReference type="InterPro" id="IPR003018">
    <property type="entry name" value="GAF"/>
</dbReference>
<dbReference type="Pfam" id="PF13185">
    <property type="entry name" value="GAF_2"/>
    <property type="match status" value="1"/>
</dbReference>
<feature type="domain" description="PAS" evidence="1">
    <location>
        <begin position="166"/>
        <end position="209"/>
    </location>
</feature>
<organism evidence="2 3">
    <name type="scientific">Tectimicrobiota bacterium</name>
    <dbReference type="NCBI Taxonomy" id="2528274"/>
    <lineage>
        <taxon>Bacteria</taxon>
        <taxon>Pseudomonadati</taxon>
        <taxon>Nitrospinota/Tectimicrobiota group</taxon>
        <taxon>Candidatus Tectimicrobiota</taxon>
    </lineage>
</organism>
<sequence length="277" mass="30263">MPDTHILEEIVELGTRLVGARYGALAVLNERGGAVQTFVTAGMEAETRAAIGAPPRGLGILGALIREPRPLRLKDLGLDPRSAGFPPGHPPMRSFLGVPLLSEGKACGNFYFTEKEGAEEFSPADERMAENFARLAVRAIQHPAAHAGIRRDLETFRSAAADPGAVIIVNPGREIIVWNEGARDLYGYTREEALGRRLEELLIPPERREAWLNRYLNEHVRDLRAGKTVQYNGTPLHKNGREIHVSVTFSPIRHGEAGIMAVTGTLKVTKKDGNEAA</sequence>
<name>A0A932I4S7_UNCTE</name>
<evidence type="ECO:0000259" key="1">
    <source>
        <dbReference type="PROSITE" id="PS50112"/>
    </source>
</evidence>